<name>A0A9P4TMV1_CURKU</name>
<dbReference type="Proteomes" id="UP000801428">
    <property type="component" value="Unassembled WGS sequence"/>
</dbReference>
<feature type="transmembrane region" description="Helical" evidence="2">
    <location>
        <begin position="114"/>
        <end position="135"/>
    </location>
</feature>
<dbReference type="OrthoDB" id="3801569at2759"/>
<feature type="transmembrane region" description="Helical" evidence="2">
    <location>
        <begin position="451"/>
        <end position="474"/>
    </location>
</feature>
<dbReference type="EMBL" id="SWKU01000002">
    <property type="protein sequence ID" value="KAF3010035.1"/>
    <property type="molecule type" value="Genomic_DNA"/>
</dbReference>
<feature type="compositionally biased region" description="Basic and acidic residues" evidence="1">
    <location>
        <begin position="563"/>
        <end position="580"/>
    </location>
</feature>
<feature type="region of interest" description="Disordered" evidence="1">
    <location>
        <begin position="563"/>
        <end position="594"/>
    </location>
</feature>
<proteinExistence type="predicted"/>
<keyword evidence="4" id="KW-1185">Reference proteome</keyword>
<feature type="compositionally biased region" description="Polar residues" evidence="1">
    <location>
        <begin position="9"/>
        <end position="19"/>
    </location>
</feature>
<keyword evidence="2" id="KW-1133">Transmembrane helix</keyword>
<reference evidence="3" key="1">
    <citation type="submission" date="2019-04" db="EMBL/GenBank/DDBJ databases">
        <title>Sequencing of skin fungus with MAO and IRED activity.</title>
        <authorList>
            <person name="Marsaioli A.J."/>
            <person name="Bonatto J.M.C."/>
            <person name="Reis Junior O."/>
        </authorList>
    </citation>
    <scope>NUCLEOTIDE SEQUENCE</scope>
    <source>
        <strain evidence="3">30M1</strain>
    </source>
</reference>
<evidence type="ECO:0000256" key="1">
    <source>
        <dbReference type="SAM" id="MobiDB-lite"/>
    </source>
</evidence>
<feature type="region of interest" description="Disordered" evidence="1">
    <location>
        <begin position="76"/>
        <end position="105"/>
    </location>
</feature>
<dbReference type="AlphaFoldDB" id="A0A9P4TMV1"/>
<keyword evidence="2" id="KW-0472">Membrane</keyword>
<protein>
    <submittedName>
        <fullName evidence="3">DNA N-glycosylase and apurinic/apyrimidinic (AP) lyase</fullName>
    </submittedName>
</protein>
<feature type="transmembrane region" description="Helical" evidence="2">
    <location>
        <begin position="362"/>
        <end position="384"/>
    </location>
</feature>
<accession>A0A9P4TMV1</accession>
<evidence type="ECO:0000313" key="4">
    <source>
        <dbReference type="Proteomes" id="UP000801428"/>
    </source>
</evidence>
<feature type="region of interest" description="Disordered" evidence="1">
    <location>
        <begin position="1"/>
        <end position="58"/>
    </location>
</feature>
<feature type="transmembrane region" description="Helical" evidence="2">
    <location>
        <begin position="420"/>
        <end position="439"/>
    </location>
</feature>
<organism evidence="3 4">
    <name type="scientific">Curvularia kusanoi</name>
    <name type="common">Cochliobolus kusanoi</name>
    <dbReference type="NCBI Taxonomy" id="90978"/>
    <lineage>
        <taxon>Eukaryota</taxon>
        <taxon>Fungi</taxon>
        <taxon>Dikarya</taxon>
        <taxon>Ascomycota</taxon>
        <taxon>Pezizomycotina</taxon>
        <taxon>Dothideomycetes</taxon>
        <taxon>Pleosporomycetidae</taxon>
        <taxon>Pleosporales</taxon>
        <taxon>Pleosporineae</taxon>
        <taxon>Pleosporaceae</taxon>
        <taxon>Curvularia</taxon>
    </lineage>
</organism>
<keyword evidence="2" id="KW-0812">Transmembrane</keyword>
<evidence type="ECO:0000256" key="2">
    <source>
        <dbReference type="SAM" id="Phobius"/>
    </source>
</evidence>
<keyword evidence="3" id="KW-0456">Lyase</keyword>
<evidence type="ECO:0000313" key="3">
    <source>
        <dbReference type="EMBL" id="KAF3010035.1"/>
    </source>
</evidence>
<dbReference type="GO" id="GO:0016829">
    <property type="term" value="F:lyase activity"/>
    <property type="evidence" value="ECO:0007669"/>
    <property type="project" value="UniProtKB-KW"/>
</dbReference>
<gene>
    <name evidence="3" type="primary">NTG2_1</name>
    <name evidence="3" type="ORF">E8E13_011488</name>
</gene>
<comment type="caution">
    <text evidence="3">The sequence shown here is derived from an EMBL/GenBank/DDBJ whole genome shotgun (WGS) entry which is preliminary data.</text>
</comment>
<sequence>MPWLRKARSTSPPRLTSSIPEMERHLAIMDSSGDTPNIEAIDSCPPAATSARAQDAEKTEAVLHDHETVPEPVFISSKAAGDDTSIPSAQHGNRPRSKKASTTQRKAQFSLPRLVSLSMCISYLLIQLVGLSLSFNLMNDYASYRLHHAESELQDVRNIISNKRFGIRLMDMRLARLQGTELQREYMESYDHCIARGLHTADEIFSGHDFTWNSSIRVPTMDWVSSNCDRLFYTPQLQYNSVLHRLTERIRRTAEDFFVVFKYRVSLLQRKYRNIAQQATANNFAADRRAKAKPGTPGTMEMPFGFTLECGESHRCRLAYHEDSYIICASDKVREDLILENAPGEIFRWSFPFKEVSLSATFLFAALYLLQACLWVCIVVALYLSCSRPKLQPGQSLKFAHIRRWTYSAIKNYFTTSHSMFNLFGFVLGSLSCVVAPQLTMHSNPQDDPTLFWMGLCMSVIHVILLVSFFPVYGHHSHLNIFCRSFAELAMVFRHKQARPLVSPGAQPESHIAKPVPKIGARHVSPVTPFTQDLRQAISEYKESLRAHNLRMAGTGYRELLRQSSERRETERVSGAKSDSDTDSDVSYVDLAGGATPFVSEERGGWAIVED</sequence>